<comment type="caution">
    <text evidence="8">The sequence shown here is derived from an EMBL/GenBank/DDBJ whole genome shotgun (WGS) entry which is preliminary data.</text>
</comment>
<comment type="similarity">
    <text evidence="1">Belongs to the sigma-70 factor family. ECF subfamily.</text>
</comment>
<dbReference type="CDD" id="cd06171">
    <property type="entry name" value="Sigma70_r4"/>
    <property type="match status" value="1"/>
</dbReference>
<name>A0A6I4TQ44_9SPHN</name>
<dbReference type="InterPro" id="IPR036388">
    <property type="entry name" value="WH-like_DNA-bd_sf"/>
</dbReference>
<gene>
    <name evidence="8" type="ORF">GRI97_03200</name>
</gene>
<evidence type="ECO:0000256" key="2">
    <source>
        <dbReference type="ARBA" id="ARBA00023015"/>
    </source>
</evidence>
<dbReference type="AlphaFoldDB" id="A0A6I4TQ44"/>
<keyword evidence="3" id="KW-0731">Sigma factor</keyword>
<dbReference type="PANTHER" id="PTHR43133">
    <property type="entry name" value="RNA POLYMERASE ECF-TYPE SIGMA FACTO"/>
    <property type="match status" value="1"/>
</dbReference>
<keyword evidence="5" id="KW-0804">Transcription</keyword>
<protein>
    <submittedName>
        <fullName evidence="8">Sigma-70 family RNA polymerase sigma factor</fullName>
    </submittedName>
</protein>
<evidence type="ECO:0000313" key="8">
    <source>
        <dbReference type="EMBL" id="MXO97994.1"/>
    </source>
</evidence>
<keyword evidence="4" id="KW-0238">DNA-binding</keyword>
<dbReference type="Gene3D" id="1.10.10.10">
    <property type="entry name" value="Winged helix-like DNA-binding domain superfamily/Winged helix DNA-binding domain"/>
    <property type="match status" value="1"/>
</dbReference>
<dbReference type="InterPro" id="IPR013324">
    <property type="entry name" value="RNA_pol_sigma_r3/r4-like"/>
</dbReference>
<proteinExistence type="inferred from homology"/>
<accession>A0A6I4TQ44</accession>
<dbReference type="GO" id="GO:0016987">
    <property type="term" value="F:sigma factor activity"/>
    <property type="evidence" value="ECO:0007669"/>
    <property type="project" value="UniProtKB-KW"/>
</dbReference>
<evidence type="ECO:0000256" key="4">
    <source>
        <dbReference type="ARBA" id="ARBA00023125"/>
    </source>
</evidence>
<evidence type="ECO:0000313" key="9">
    <source>
        <dbReference type="Proteomes" id="UP000469430"/>
    </source>
</evidence>
<dbReference type="Proteomes" id="UP000469430">
    <property type="component" value="Unassembled WGS sequence"/>
</dbReference>
<dbReference type="NCBIfam" id="TIGR02937">
    <property type="entry name" value="sigma70-ECF"/>
    <property type="match status" value="1"/>
</dbReference>
<dbReference type="InterPro" id="IPR013325">
    <property type="entry name" value="RNA_pol_sigma_r2"/>
</dbReference>
<dbReference type="InterPro" id="IPR014284">
    <property type="entry name" value="RNA_pol_sigma-70_dom"/>
</dbReference>
<keyword evidence="2" id="KW-0805">Transcription regulation</keyword>
<dbReference type="RefSeq" id="WP_377018711.1">
    <property type="nucleotide sequence ID" value="NZ_JBHSCP010000001.1"/>
</dbReference>
<evidence type="ECO:0000256" key="6">
    <source>
        <dbReference type="SAM" id="MobiDB-lite"/>
    </source>
</evidence>
<evidence type="ECO:0000256" key="5">
    <source>
        <dbReference type="ARBA" id="ARBA00023163"/>
    </source>
</evidence>
<feature type="region of interest" description="Disordered" evidence="6">
    <location>
        <begin position="174"/>
        <end position="204"/>
    </location>
</feature>
<dbReference type="InterPro" id="IPR039425">
    <property type="entry name" value="RNA_pol_sigma-70-like"/>
</dbReference>
<feature type="domain" description="RNA polymerase sigma factor 70 region 4 type 2" evidence="7">
    <location>
        <begin position="112"/>
        <end position="162"/>
    </location>
</feature>
<organism evidence="8 9">
    <name type="scientific">Croceibacterium xixiisoli</name>
    <dbReference type="NCBI Taxonomy" id="1476466"/>
    <lineage>
        <taxon>Bacteria</taxon>
        <taxon>Pseudomonadati</taxon>
        <taxon>Pseudomonadota</taxon>
        <taxon>Alphaproteobacteria</taxon>
        <taxon>Sphingomonadales</taxon>
        <taxon>Erythrobacteraceae</taxon>
        <taxon>Croceibacterium</taxon>
    </lineage>
</organism>
<keyword evidence="9" id="KW-1185">Reference proteome</keyword>
<dbReference type="Pfam" id="PF08281">
    <property type="entry name" value="Sigma70_r4_2"/>
    <property type="match status" value="1"/>
</dbReference>
<evidence type="ECO:0000256" key="3">
    <source>
        <dbReference type="ARBA" id="ARBA00023082"/>
    </source>
</evidence>
<dbReference type="SUPFAM" id="SSF88946">
    <property type="entry name" value="Sigma2 domain of RNA polymerase sigma factors"/>
    <property type="match status" value="1"/>
</dbReference>
<dbReference type="GO" id="GO:0006352">
    <property type="term" value="P:DNA-templated transcription initiation"/>
    <property type="evidence" value="ECO:0007669"/>
    <property type="project" value="InterPro"/>
</dbReference>
<reference evidence="8 9" key="1">
    <citation type="submission" date="2019-12" db="EMBL/GenBank/DDBJ databases">
        <title>Genomic-based taxomic classification of the family Erythrobacteraceae.</title>
        <authorList>
            <person name="Xu L."/>
        </authorList>
    </citation>
    <scope>NUCLEOTIDE SEQUENCE [LARGE SCALE GENOMIC DNA]</scope>
    <source>
        <strain evidence="8 9">S36</strain>
    </source>
</reference>
<dbReference type="PANTHER" id="PTHR43133:SF8">
    <property type="entry name" value="RNA POLYMERASE SIGMA FACTOR HI_1459-RELATED"/>
    <property type="match status" value="1"/>
</dbReference>
<evidence type="ECO:0000259" key="7">
    <source>
        <dbReference type="Pfam" id="PF08281"/>
    </source>
</evidence>
<dbReference type="GO" id="GO:0003677">
    <property type="term" value="F:DNA binding"/>
    <property type="evidence" value="ECO:0007669"/>
    <property type="project" value="UniProtKB-KW"/>
</dbReference>
<dbReference type="SUPFAM" id="SSF88659">
    <property type="entry name" value="Sigma3 and sigma4 domains of RNA polymerase sigma factors"/>
    <property type="match status" value="1"/>
</dbReference>
<dbReference type="InterPro" id="IPR013249">
    <property type="entry name" value="RNA_pol_sigma70_r4_t2"/>
</dbReference>
<sequence length="204" mass="22431">MLGISNRDRWFIDRVLPHAAAYHRQAMRWALDADAAGEIVQEAYTRMIALPHWAGVIAPKAYMMLLVRNIGIDRLRHARVVPFDKGGDAALFDVADEAPDAFDQMAARRELEAVRQAVAGLPPKCRQVVEMRKFEEISPTEIAERLGISVSTVEKHLVKGMRIVMEAIGSARGEDDGRNFQEEQCGAGAGGSRDLAGPAGRRIG</sequence>
<dbReference type="EMBL" id="WTYJ01000001">
    <property type="protein sequence ID" value="MXO97994.1"/>
    <property type="molecule type" value="Genomic_DNA"/>
</dbReference>
<evidence type="ECO:0000256" key="1">
    <source>
        <dbReference type="ARBA" id="ARBA00010641"/>
    </source>
</evidence>